<feature type="region of interest" description="Disordered" evidence="2">
    <location>
        <begin position="1"/>
        <end position="57"/>
    </location>
</feature>
<reference evidence="4" key="1">
    <citation type="submission" date="2022-11" db="UniProtKB">
        <authorList>
            <consortium name="WormBaseParasite"/>
        </authorList>
    </citation>
    <scope>IDENTIFICATION</scope>
</reference>
<feature type="coiled-coil region" evidence="1">
    <location>
        <begin position="155"/>
        <end position="182"/>
    </location>
</feature>
<evidence type="ECO:0000313" key="3">
    <source>
        <dbReference type="Proteomes" id="UP000887565"/>
    </source>
</evidence>
<evidence type="ECO:0000313" key="4">
    <source>
        <dbReference type="WBParaSite" id="nRc.2.0.1.t39561-RA"/>
    </source>
</evidence>
<organism evidence="3 4">
    <name type="scientific">Romanomermis culicivorax</name>
    <name type="common">Nematode worm</name>
    <dbReference type="NCBI Taxonomy" id="13658"/>
    <lineage>
        <taxon>Eukaryota</taxon>
        <taxon>Metazoa</taxon>
        <taxon>Ecdysozoa</taxon>
        <taxon>Nematoda</taxon>
        <taxon>Enoplea</taxon>
        <taxon>Dorylaimia</taxon>
        <taxon>Mermithida</taxon>
        <taxon>Mermithoidea</taxon>
        <taxon>Mermithidae</taxon>
        <taxon>Romanomermis</taxon>
    </lineage>
</organism>
<evidence type="ECO:0000256" key="1">
    <source>
        <dbReference type="SAM" id="Coils"/>
    </source>
</evidence>
<keyword evidence="3" id="KW-1185">Reference proteome</keyword>
<dbReference type="Proteomes" id="UP000887565">
    <property type="component" value="Unplaced"/>
</dbReference>
<dbReference type="AlphaFoldDB" id="A0A915KLB5"/>
<accession>A0A915KLB5</accession>
<proteinExistence type="predicted"/>
<name>A0A915KLB5_ROMCU</name>
<sequence length="184" mass="21052">MPSKRTLSFLDHSISVGPPEGPPPPDLNEQSQNPFVLESDTMYEDDSNDKSPSSCSSIKNRQDLLLIDLDDDCKVDDEKRRNYRRRDHRAITAKVHKSQSIPNLSPFSLQTTDRRLADKNLNTSFVVATGDNEMPNNRRETFDPFVDLTSRSFLSDKLKNNIDELTELLDRLRRRSTSAQSKDL</sequence>
<dbReference type="WBParaSite" id="nRc.2.0.1.t39561-RA">
    <property type="protein sequence ID" value="nRc.2.0.1.t39561-RA"/>
    <property type="gene ID" value="nRc.2.0.1.g39561"/>
</dbReference>
<protein>
    <submittedName>
        <fullName evidence="4">Uncharacterized protein</fullName>
    </submittedName>
</protein>
<evidence type="ECO:0000256" key="2">
    <source>
        <dbReference type="SAM" id="MobiDB-lite"/>
    </source>
</evidence>
<keyword evidence="1" id="KW-0175">Coiled coil</keyword>